<sequence length="399" mass="45469">MTENEAALIIQQAFKRYMKKKTDRYGLYRQYVPLMNGIELLFTDSKNELYTLNMNRISKSALGPEKKVYLTDNSLFYAERESILIFGGSDPHTGYGVGKHTGKEIFRYVPHQNQWEFVGELPEPRQHHSVVFMKGRVYLVGGTDPRDDDVRGKAIVVDTVWSFEPVKRSWFSEGSLNTPRKHFGLIVHKNQLFAIGGQDRQYKTLDSVEKFDSKRGNWTLVAPMQYTRTGLACTKYRGVVWAAGGISLLPKGNKILDVVESYNIDSDQWTEITRLRYPRCFFKMFVMYDRLYLVGGAGFETKKDPTTTSLGAIDVWDVKKLKWLNVAEMVIPRHGHSVAFIGTQFMIIGGVTTIYMRALNNAECFCVRRGRWVRGVAPLQLPVSGHAAVTLPPAMLISR</sequence>
<dbReference type="PANTHER" id="PTHR45632">
    <property type="entry name" value="LD33804P"/>
    <property type="match status" value="1"/>
</dbReference>
<dbReference type="SUPFAM" id="SSF117281">
    <property type="entry name" value="Kelch motif"/>
    <property type="match status" value="1"/>
</dbReference>
<keyword evidence="2" id="KW-0677">Repeat</keyword>
<dbReference type="InterPro" id="IPR006652">
    <property type="entry name" value="Kelch_1"/>
</dbReference>
<feature type="domain" description="Attractin/MKLN-like beta-propeller" evidence="3">
    <location>
        <begin position="94"/>
        <end position="352"/>
    </location>
</feature>
<proteinExistence type="predicted"/>
<dbReference type="AlphaFoldDB" id="A0AAW1V6B7"/>
<evidence type="ECO:0000313" key="4">
    <source>
        <dbReference type="EMBL" id="KAK9890633.1"/>
    </source>
</evidence>
<dbReference type="EMBL" id="JARQZJ010000126">
    <property type="protein sequence ID" value="KAK9890633.1"/>
    <property type="molecule type" value="Genomic_DNA"/>
</dbReference>
<dbReference type="InterPro" id="IPR015915">
    <property type="entry name" value="Kelch-typ_b-propeller"/>
</dbReference>
<dbReference type="Gene3D" id="2.120.10.80">
    <property type="entry name" value="Kelch-type beta propeller"/>
    <property type="match status" value="2"/>
</dbReference>
<organism evidence="4 5">
    <name type="scientific">Henosepilachna vigintioctopunctata</name>
    <dbReference type="NCBI Taxonomy" id="420089"/>
    <lineage>
        <taxon>Eukaryota</taxon>
        <taxon>Metazoa</taxon>
        <taxon>Ecdysozoa</taxon>
        <taxon>Arthropoda</taxon>
        <taxon>Hexapoda</taxon>
        <taxon>Insecta</taxon>
        <taxon>Pterygota</taxon>
        <taxon>Neoptera</taxon>
        <taxon>Endopterygota</taxon>
        <taxon>Coleoptera</taxon>
        <taxon>Polyphaga</taxon>
        <taxon>Cucujiformia</taxon>
        <taxon>Coccinelloidea</taxon>
        <taxon>Coccinellidae</taxon>
        <taxon>Epilachninae</taxon>
        <taxon>Epilachnini</taxon>
        <taxon>Henosepilachna</taxon>
    </lineage>
</organism>
<evidence type="ECO:0000259" key="3">
    <source>
        <dbReference type="Pfam" id="PF24981"/>
    </source>
</evidence>
<gene>
    <name evidence="4" type="ORF">WA026_011993</name>
</gene>
<dbReference type="Pfam" id="PF24981">
    <property type="entry name" value="Beta-prop_ATRN-LZTR1"/>
    <property type="match status" value="1"/>
</dbReference>
<dbReference type="InterPro" id="IPR056737">
    <property type="entry name" value="Beta-prop_ATRN-MKLN-like"/>
</dbReference>
<keyword evidence="5" id="KW-1185">Reference proteome</keyword>
<evidence type="ECO:0000256" key="2">
    <source>
        <dbReference type="ARBA" id="ARBA00022737"/>
    </source>
</evidence>
<accession>A0AAW1V6B7</accession>
<protein>
    <recommendedName>
        <fullName evidence="3">Attractin/MKLN-like beta-propeller domain-containing protein</fullName>
    </recommendedName>
</protein>
<dbReference type="Proteomes" id="UP001431783">
    <property type="component" value="Unassembled WGS sequence"/>
</dbReference>
<comment type="caution">
    <text evidence="4">The sequence shown here is derived from an EMBL/GenBank/DDBJ whole genome shotgun (WGS) entry which is preliminary data.</text>
</comment>
<dbReference type="PANTHER" id="PTHR45632:SF30">
    <property type="entry name" value="BTB DOMAIN-CONTAINING PROTEIN"/>
    <property type="match status" value="1"/>
</dbReference>
<evidence type="ECO:0000256" key="1">
    <source>
        <dbReference type="ARBA" id="ARBA00022441"/>
    </source>
</evidence>
<name>A0AAW1V6B7_9CUCU</name>
<keyword evidence="1" id="KW-0880">Kelch repeat</keyword>
<reference evidence="4 5" key="1">
    <citation type="submission" date="2023-03" db="EMBL/GenBank/DDBJ databases">
        <title>Genome insight into feeding habits of ladybird beetles.</title>
        <authorList>
            <person name="Li H.-S."/>
            <person name="Huang Y.-H."/>
            <person name="Pang H."/>
        </authorList>
    </citation>
    <scope>NUCLEOTIDE SEQUENCE [LARGE SCALE GENOMIC DNA]</scope>
    <source>
        <strain evidence="4">SYSU_2023b</strain>
        <tissue evidence="4">Whole body</tissue>
    </source>
</reference>
<dbReference type="SMART" id="SM00612">
    <property type="entry name" value="Kelch"/>
    <property type="match status" value="6"/>
</dbReference>
<evidence type="ECO:0000313" key="5">
    <source>
        <dbReference type="Proteomes" id="UP001431783"/>
    </source>
</evidence>